<keyword evidence="1" id="KW-0472">Membrane</keyword>
<feature type="transmembrane region" description="Helical" evidence="1">
    <location>
        <begin position="111"/>
        <end position="130"/>
    </location>
</feature>
<dbReference type="EMBL" id="FOJX01000001">
    <property type="protein sequence ID" value="SFA70531.1"/>
    <property type="molecule type" value="Genomic_DNA"/>
</dbReference>
<evidence type="ECO:0000313" key="2">
    <source>
        <dbReference type="EMBL" id="SFA70531.1"/>
    </source>
</evidence>
<reference evidence="2 3" key="1">
    <citation type="submission" date="2016-10" db="EMBL/GenBank/DDBJ databases">
        <authorList>
            <person name="de Groot N.N."/>
        </authorList>
    </citation>
    <scope>NUCLEOTIDE SEQUENCE [LARGE SCALE GENOMIC DNA]</scope>
    <source>
        <strain evidence="2 3">L14</strain>
    </source>
</reference>
<organism evidence="2 3">
    <name type="scientific">Selenomonas ruminantium</name>
    <dbReference type="NCBI Taxonomy" id="971"/>
    <lineage>
        <taxon>Bacteria</taxon>
        <taxon>Bacillati</taxon>
        <taxon>Bacillota</taxon>
        <taxon>Negativicutes</taxon>
        <taxon>Selenomonadales</taxon>
        <taxon>Selenomonadaceae</taxon>
        <taxon>Selenomonas</taxon>
    </lineage>
</organism>
<feature type="transmembrane region" description="Helical" evidence="1">
    <location>
        <begin position="29"/>
        <end position="45"/>
    </location>
</feature>
<protein>
    <submittedName>
        <fullName evidence="2">Uncharacterized protein</fullName>
    </submittedName>
</protein>
<proteinExistence type="predicted"/>
<dbReference type="Proteomes" id="UP000183843">
    <property type="component" value="Unassembled WGS sequence"/>
</dbReference>
<name>A0A1I0V2M2_SELRU</name>
<feature type="transmembrane region" description="Helical" evidence="1">
    <location>
        <begin position="189"/>
        <end position="212"/>
    </location>
</feature>
<dbReference type="AlphaFoldDB" id="A0A1I0V2M2"/>
<keyword evidence="1" id="KW-1133">Transmembrane helix</keyword>
<gene>
    <name evidence="2" type="ORF">SAMN05216587_101193</name>
</gene>
<feature type="transmembrane region" description="Helical" evidence="1">
    <location>
        <begin position="151"/>
        <end position="169"/>
    </location>
</feature>
<evidence type="ECO:0000256" key="1">
    <source>
        <dbReference type="SAM" id="Phobius"/>
    </source>
</evidence>
<keyword evidence="1" id="KW-0812">Transmembrane</keyword>
<evidence type="ECO:0000313" key="3">
    <source>
        <dbReference type="Proteomes" id="UP000183843"/>
    </source>
</evidence>
<feature type="transmembrane region" description="Helical" evidence="1">
    <location>
        <begin position="66"/>
        <end position="91"/>
    </location>
</feature>
<sequence>MKRFLLDMGLLVLILSVMGFHFFPQVLHEVIGLILLAVVVWHLLLNRRWFASFLRGKWGKLRMLQTLAGILLVLSCLTAILTGIIISNHIFRELWIGIALHRSIFIHQLHIASAYLMVILAGMHIGRHWPGLWQRIKNLPLLGALEARPHIRFWALVLIGWAGCAASRLDHVGDRLALKHIFATPAMQLPVIGYFLLLLCLMGLYATIFYYAQKKLQKTHGGEAE</sequence>
<accession>A0A1I0V2M2</accession>
<dbReference type="RefSeq" id="WP_074811770.1">
    <property type="nucleotide sequence ID" value="NZ_FOJX01000001.1"/>
</dbReference>